<dbReference type="AlphaFoldDB" id="A0A812SHS7"/>
<evidence type="ECO:0000313" key="3">
    <source>
        <dbReference type="Proteomes" id="UP000604046"/>
    </source>
</evidence>
<sequence length="100" mass="11227">MKKPESQPTFATRPLLRCKLLLVEVPHQAGDAHQPPEVLLVFHCHIPAEAPEDAQGSGTRLQKKCCPAPLGHGRKRDGDRGTARWRAELPQPLDWQSRHE</sequence>
<feature type="compositionally biased region" description="Basic and acidic residues" evidence="1">
    <location>
        <begin position="76"/>
        <end position="87"/>
    </location>
</feature>
<organism evidence="2 3">
    <name type="scientific">Symbiodinium natans</name>
    <dbReference type="NCBI Taxonomy" id="878477"/>
    <lineage>
        <taxon>Eukaryota</taxon>
        <taxon>Sar</taxon>
        <taxon>Alveolata</taxon>
        <taxon>Dinophyceae</taxon>
        <taxon>Suessiales</taxon>
        <taxon>Symbiodiniaceae</taxon>
        <taxon>Symbiodinium</taxon>
    </lineage>
</organism>
<gene>
    <name evidence="2" type="ORF">SNAT2548_LOCUS26972</name>
</gene>
<keyword evidence="3" id="KW-1185">Reference proteome</keyword>
<dbReference type="Proteomes" id="UP000604046">
    <property type="component" value="Unassembled WGS sequence"/>
</dbReference>
<accession>A0A812SHS7</accession>
<evidence type="ECO:0000256" key="1">
    <source>
        <dbReference type="SAM" id="MobiDB-lite"/>
    </source>
</evidence>
<protein>
    <submittedName>
        <fullName evidence="2">Uncharacterized protein</fullName>
    </submittedName>
</protein>
<feature type="region of interest" description="Disordered" evidence="1">
    <location>
        <begin position="51"/>
        <end position="100"/>
    </location>
</feature>
<proteinExistence type="predicted"/>
<reference evidence="2" key="1">
    <citation type="submission" date="2021-02" db="EMBL/GenBank/DDBJ databases">
        <authorList>
            <person name="Dougan E. K."/>
            <person name="Rhodes N."/>
            <person name="Thang M."/>
            <person name="Chan C."/>
        </authorList>
    </citation>
    <scope>NUCLEOTIDE SEQUENCE</scope>
</reference>
<dbReference type="EMBL" id="CAJNDS010002449">
    <property type="protein sequence ID" value="CAE7480358.1"/>
    <property type="molecule type" value="Genomic_DNA"/>
</dbReference>
<evidence type="ECO:0000313" key="2">
    <source>
        <dbReference type="EMBL" id="CAE7480358.1"/>
    </source>
</evidence>
<comment type="caution">
    <text evidence="2">The sequence shown here is derived from an EMBL/GenBank/DDBJ whole genome shotgun (WGS) entry which is preliminary data.</text>
</comment>
<name>A0A812SHS7_9DINO</name>